<gene>
    <name evidence="5" type="ORF">LVIROSA_LOCUS12251</name>
</gene>
<dbReference type="EMBL" id="CAKMRJ010002180">
    <property type="protein sequence ID" value="CAH1425091.1"/>
    <property type="molecule type" value="Genomic_DNA"/>
</dbReference>
<keyword evidence="6" id="KW-1185">Reference proteome</keyword>
<dbReference type="PROSITE" id="PS51354">
    <property type="entry name" value="GLUTAREDOXIN_2"/>
    <property type="match status" value="1"/>
</dbReference>
<comment type="similarity">
    <text evidence="2">Belongs to the glutaredoxin family. CC-type subfamily.</text>
</comment>
<evidence type="ECO:0000313" key="6">
    <source>
        <dbReference type="Proteomes" id="UP001157418"/>
    </source>
</evidence>
<evidence type="ECO:0000313" key="5">
    <source>
        <dbReference type="EMBL" id="CAH1425091.1"/>
    </source>
</evidence>
<evidence type="ECO:0000256" key="3">
    <source>
        <dbReference type="ARBA" id="ARBA00022490"/>
    </source>
</evidence>
<dbReference type="SUPFAM" id="SSF52833">
    <property type="entry name" value="Thioredoxin-like"/>
    <property type="match status" value="1"/>
</dbReference>
<reference evidence="5 6" key="1">
    <citation type="submission" date="2022-01" db="EMBL/GenBank/DDBJ databases">
        <authorList>
            <person name="Xiong W."/>
            <person name="Schranz E."/>
        </authorList>
    </citation>
    <scope>NUCLEOTIDE SEQUENCE [LARGE SCALE GENOMIC DNA]</scope>
</reference>
<protein>
    <recommendedName>
        <fullName evidence="7">Glutaredoxin domain-containing protein</fullName>
    </recommendedName>
</protein>
<dbReference type="GO" id="GO:0005737">
    <property type="term" value="C:cytoplasm"/>
    <property type="evidence" value="ECO:0007669"/>
    <property type="project" value="UniProtKB-SubCell"/>
</dbReference>
<comment type="subcellular location">
    <subcellularLocation>
        <location evidence="1">Cytoplasm</location>
    </subcellularLocation>
</comment>
<comment type="caution">
    <text evidence="5">The sequence shown here is derived from an EMBL/GenBank/DDBJ whole genome shotgun (WGS) entry which is preliminary data.</text>
</comment>
<name>A0AAU9MDE5_9ASTR</name>
<organism evidence="5 6">
    <name type="scientific">Lactuca virosa</name>
    <dbReference type="NCBI Taxonomy" id="75947"/>
    <lineage>
        <taxon>Eukaryota</taxon>
        <taxon>Viridiplantae</taxon>
        <taxon>Streptophyta</taxon>
        <taxon>Embryophyta</taxon>
        <taxon>Tracheophyta</taxon>
        <taxon>Spermatophyta</taxon>
        <taxon>Magnoliopsida</taxon>
        <taxon>eudicotyledons</taxon>
        <taxon>Gunneridae</taxon>
        <taxon>Pentapetalae</taxon>
        <taxon>asterids</taxon>
        <taxon>campanulids</taxon>
        <taxon>Asterales</taxon>
        <taxon>Asteraceae</taxon>
        <taxon>Cichorioideae</taxon>
        <taxon>Cichorieae</taxon>
        <taxon>Lactucinae</taxon>
        <taxon>Lactuca</taxon>
    </lineage>
</organism>
<dbReference type="Proteomes" id="UP001157418">
    <property type="component" value="Unassembled WGS sequence"/>
</dbReference>
<dbReference type="InterPro" id="IPR036249">
    <property type="entry name" value="Thioredoxin-like_sf"/>
</dbReference>
<keyword evidence="3" id="KW-0963">Cytoplasm</keyword>
<evidence type="ECO:0000256" key="2">
    <source>
        <dbReference type="ARBA" id="ARBA00007568"/>
    </source>
</evidence>
<dbReference type="AlphaFoldDB" id="A0AAU9MDE5"/>
<proteinExistence type="inferred from homology"/>
<keyword evidence="4" id="KW-0676">Redox-active center</keyword>
<sequence>MVILTRLVANKVVVIFSKSSCFICNIRTLICNFGAYPTVYVLDEHPDGQIIERELKALGCKPCITTIFIGHELMGGANEIMSMHLKGHLVPMLLKEGAIWL</sequence>
<dbReference type="InterPro" id="IPR011905">
    <property type="entry name" value="GlrX-like_pln_2"/>
</dbReference>
<evidence type="ECO:0008006" key="7">
    <source>
        <dbReference type="Google" id="ProtNLM"/>
    </source>
</evidence>
<accession>A0AAU9MDE5</accession>
<dbReference type="PANTHER" id="PTHR10168">
    <property type="entry name" value="GLUTAREDOXIN"/>
    <property type="match status" value="1"/>
</dbReference>
<dbReference type="Gene3D" id="3.40.30.10">
    <property type="entry name" value="Glutaredoxin"/>
    <property type="match status" value="1"/>
</dbReference>
<evidence type="ECO:0000256" key="4">
    <source>
        <dbReference type="ARBA" id="ARBA00023284"/>
    </source>
</evidence>
<evidence type="ECO:0000256" key="1">
    <source>
        <dbReference type="ARBA" id="ARBA00004496"/>
    </source>
</evidence>